<keyword evidence="1" id="KW-0812">Transmembrane</keyword>
<dbReference type="Proteomes" id="UP001321486">
    <property type="component" value="Chromosome"/>
</dbReference>
<evidence type="ECO:0000313" key="3">
    <source>
        <dbReference type="Proteomes" id="UP001321486"/>
    </source>
</evidence>
<keyword evidence="1" id="KW-0472">Membrane</keyword>
<dbReference type="PANTHER" id="PTHR43685">
    <property type="entry name" value="GLYCOSYLTRANSFERASE"/>
    <property type="match status" value="1"/>
</dbReference>
<evidence type="ECO:0000313" key="2">
    <source>
        <dbReference type="EMBL" id="BDZ51495.1"/>
    </source>
</evidence>
<dbReference type="InterPro" id="IPR029044">
    <property type="entry name" value="Nucleotide-diphossugar_trans"/>
</dbReference>
<dbReference type="Gene3D" id="3.90.550.10">
    <property type="entry name" value="Spore Coat Polysaccharide Biosynthesis Protein SpsA, Chain A"/>
    <property type="match status" value="1"/>
</dbReference>
<keyword evidence="1" id="KW-1133">Transmembrane helix</keyword>
<organism evidence="2 3">
    <name type="scientific">Frondihabitans sucicola</name>
    <dbReference type="NCBI Taxonomy" id="1268041"/>
    <lineage>
        <taxon>Bacteria</taxon>
        <taxon>Bacillati</taxon>
        <taxon>Actinomycetota</taxon>
        <taxon>Actinomycetes</taxon>
        <taxon>Micrococcales</taxon>
        <taxon>Microbacteriaceae</taxon>
        <taxon>Frondihabitans</taxon>
    </lineage>
</organism>
<feature type="transmembrane region" description="Helical" evidence="1">
    <location>
        <begin position="356"/>
        <end position="377"/>
    </location>
</feature>
<evidence type="ECO:0000256" key="1">
    <source>
        <dbReference type="SAM" id="Phobius"/>
    </source>
</evidence>
<keyword evidence="3" id="KW-1185">Reference proteome</keyword>
<dbReference type="PANTHER" id="PTHR43685:SF3">
    <property type="entry name" value="SLR2126 PROTEIN"/>
    <property type="match status" value="1"/>
</dbReference>
<dbReference type="InterPro" id="IPR050834">
    <property type="entry name" value="Glycosyltransf_2"/>
</dbReference>
<feature type="transmembrane region" description="Helical" evidence="1">
    <location>
        <begin position="251"/>
        <end position="272"/>
    </location>
</feature>
<dbReference type="Pfam" id="PF13641">
    <property type="entry name" value="Glyco_tranf_2_3"/>
    <property type="match status" value="1"/>
</dbReference>
<dbReference type="EMBL" id="AP027732">
    <property type="protein sequence ID" value="BDZ51495.1"/>
    <property type="molecule type" value="Genomic_DNA"/>
</dbReference>
<gene>
    <name evidence="2" type="ORF">GCM10025867_37360</name>
</gene>
<evidence type="ECO:0008006" key="4">
    <source>
        <dbReference type="Google" id="ProtNLM"/>
    </source>
</evidence>
<proteinExistence type="predicted"/>
<sequence>MQPRVTAILAAPGGAASLDRTLEGLSRQTRPPEALVVVDTGGPDSPAGRLSLSGAAQLISAPAGTGLGAAVAHALRAIGPAAVGTEDDEWLWILGEDNAPEDAALEELMATVEVAPSVAIAGPKLMRWEDPGVIAEFGETMTRFGASVALIAGELDQAQHDVQADVLGVAAGGMLVRRSVWQSLGGFDPGLPHIDASLDFSTRARLAGHRVVLVPSARVLSKGHPEDFGRSEGGHARRSRLRRAAQLHRRLVYAPAAALPFHWLSLVPLAILRSIWHLLAKNPGAAIGEFRTAFSVAFGRSHVSAARVNLARSKKLRWRVVRPLRATWAQLRERRVNERDARLAGVEDTAEPKASFIGAGGLWITLLAAVVGIVAFFPF</sequence>
<dbReference type="RefSeq" id="WP_286344249.1">
    <property type="nucleotide sequence ID" value="NZ_AP027732.1"/>
</dbReference>
<name>A0ABN6Y6E6_9MICO</name>
<reference evidence="3" key="1">
    <citation type="journal article" date="2019" name="Int. J. Syst. Evol. Microbiol.">
        <title>The Global Catalogue of Microorganisms (GCM) 10K type strain sequencing project: providing services to taxonomists for standard genome sequencing and annotation.</title>
        <authorList>
            <consortium name="The Broad Institute Genomics Platform"/>
            <consortium name="The Broad Institute Genome Sequencing Center for Infectious Disease"/>
            <person name="Wu L."/>
            <person name="Ma J."/>
        </authorList>
    </citation>
    <scope>NUCLEOTIDE SEQUENCE [LARGE SCALE GENOMIC DNA]</scope>
    <source>
        <strain evidence="3">NBRC 108728</strain>
    </source>
</reference>
<protein>
    <recommendedName>
        <fullName evidence="4">Glycosyltransferase family 2 protein</fullName>
    </recommendedName>
</protein>
<dbReference type="SUPFAM" id="SSF53448">
    <property type="entry name" value="Nucleotide-diphospho-sugar transferases"/>
    <property type="match status" value="1"/>
</dbReference>
<accession>A0ABN6Y6E6</accession>